<evidence type="ECO:0000256" key="7">
    <source>
        <dbReference type="ARBA" id="ARBA00022692"/>
    </source>
</evidence>
<keyword evidence="9" id="KW-0418">Kinase</keyword>
<dbReference type="CDD" id="cd00082">
    <property type="entry name" value="HisKA"/>
    <property type="match status" value="1"/>
</dbReference>
<keyword evidence="7 15" id="KW-0812">Transmembrane</keyword>
<accession>A0A4Q0YDR0</accession>
<dbReference type="Pfam" id="PF00512">
    <property type="entry name" value="HisKA"/>
    <property type="match status" value="1"/>
</dbReference>
<dbReference type="Gene3D" id="1.10.287.130">
    <property type="match status" value="1"/>
</dbReference>
<keyword evidence="11 15" id="KW-1133">Transmembrane helix</keyword>
<evidence type="ECO:0000256" key="6">
    <source>
        <dbReference type="ARBA" id="ARBA00022679"/>
    </source>
</evidence>
<feature type="transmembrane region" description="Helical" evidence="15">
    <location>
        <begin position="83"/>
        <end position="102"/>
    </location>
</feature>
<dbReference type="CDD" id="cd06225">
    <property type="entry name" value="HAMP"/>
    <property type="match status" value="1"/>
</dbReference>
<evidence type="ECO:0000256" key="2">
    <source>
        <dbReference type="ARBA" id="ARBA00004651"/>
    </source>
</evidence>
<keyword evidence="12" id="KW-0902">Two-component regulatory system</keyword>
<dbReference type="InterPro" id="IPR005467">
    <property type="entry name" value="His_kinase_dom"/>
</dbReference>
<dbReference type="SUPFAM" id="SSF55874">
    <property type="entry name" value="ATPase domain of HSP90 chaperone/DNA topoisomerase II/histidine kinase"/>
    <property type="match status" value="1"/>
</dbReference>
<keyword evidence="14" id="KW-0175">Coiled coil</keyword>
<gene>
    <name evidence="18" type="ORF">CRV08_11700</name>
</gene>
<dbReference type="PANTHER" id="PTHR45528:SF1">
    <property type="entry name" value="SENSOR HISTIDINE KINASE CPXA"/>
    <property type="match status" value="1"/>
</dbReference>
<dbReference type="SMART" id="SM00304">
    <property type="entry name" value="HAMP"/>
    <property type="match status" value="1"/>
</dbReference>
<dbReference type="SMART" id="SM00387">
    <property type="entry name" value="HATPase_c"/>
    <property type="match status" value="1"/>
</dbReference>
<dbReference type="InterPro" id="IPR003661">
    <property type="entry name" value="HisK_dim/P_dom"/>
</dbReference>
<evidence type="ECO:0000259" key="17">
    <source>
        <dbReference type="PROSITE" id="PS50885"/>
    </source>
</evidence>
<dbReference type="GO" id="GO:0005886">
    <property type="term" value="C:plasma membrane"/>
    <property type="evidence" value="ECO:0007669"/>
    <property type="project" value="UniProtKB-SubCell"/>
</dbReference>
<sequence>MSVFLQKKDGNSFLIKKESWKIINDTFENKIFFTGIVKSELSNLQVYRYVYSVELTGIKWADLIFELSLDEYNLQLKEINQQILNLIVVMVLGIFFISFLLAKVVSKPIIKLSHTSKLVSQGDLSQRVKIDSKDEIGELAKSFNEMISSLELSQKRLTNYKIDLENKVEERTKELKELNDNLEDRVIAEIKKREEQQQLLIQQSKLAAMGEMIGNIAHQWRQPLNALSLVVQNLKFSFDLGEVDDKQMNKSIQKINLLTKNMSKTIDDFRNFFKPNKEKLKFNIYESVNNALHLVDASFENHNIVVEKIIDENINVFGYPNEFLQSLLNLLNNSKDAFIENKINNGKIVIETKNDFKYVYIYIKDNAGGIAKEIENKIFEPYFTTKSESKGTGIGLYMAKTIIEQNMDGSLTNINSDKEAIFIIKLPIYKD</sequence>
<dbReference type="PANTHER" id="PTHR45528">
    <property type="entry name" value="SENSOR HISTIDINE KINASE CPXA"/>
    <property type="match status" value="1"/>
</dbReference>
<dbReference type="PROSITE" id="PS50885">
    <property type="entry name" value="HAMP"/>
    <property type="match status" value="1"/>
</dbReference>
<dbReference type="SUPFAM" id="SSF158472">
    <property type="entry name" value="HAMP domain-like"/>
    <property type="match status" value="1"/>
</dbReference>
<dbReference type="SMART" id="SM00388">
    <property type="entry name" value="HisKA"/>
    <property type="match status" value="1"/>
</dbReference>
<evidence type="ECO:0000256" key="10">
    <source>
        <dbReference type="ARBA" id="ARBA00022840"/>
    </source>
</evidence>
<dbReference type="Pfam" id="PF00672">
    <property type="entry name" value="HAMP"/>
    <property type="match status" value="1"/>
</dbReference>
<organism evidence="18 19">
    <name type="scientific">Halarcobacter ebronensis</name>
    <dbReference type="NCBI Taxonomy" id="1462615"/>
    <lineage>
        <taxon>Bacteria</taxon>
        <taxon>Pseudomonadati</taxon>
        <taxon>Campylobacterota</taxon>
        <taxon>Epsilonproteobacteria</taxon>
        <taxon>Campylobacterales</taxon>
        <taxon>Arcobacteraceae</taxon>
        <taxon>Halarcobacter</taxon>
    </lineage>
</organism>
<dbReference type="InterPro" id="IPR003660">
    <property type="entry name" value="HAMP_dom"/>
</dbReference>
<evidence type="ECO:0000256" key="8">
    <source>
        <dbReference type="ARBA" id="ARBA00022741"/>
    </source>
</evidence>
<dbReference type="GO" id="GO:0000155">
    <property type="term" value="F:phosphorelay sensor kinase activity"/>
    <property type="evidence" value="ECO:0007669"/>
    <property type="project" value="InterPro"/>
</dbReference>
<name>A0A4Q0YDR0_9BACT</name>
<protein>
    <recommendedName>
        <fullName evidence="3">histidine kinase</fullName>
        <ecNumber evidence="3">2.7.13.3</ecNumber>
    </recommendedName>
</protein>
<dbReference type="AlphaFoldDB" id="A0A4Q0YDR0"/>
<keyword evidence="4" id="KW-1003">Cell membrane</keyword>
<evidence type="ECO:0000256" key="12">
    <source>
        <dbReference type="ARBA" id="ARBA00023012"/>
    </source>
</evidence>
<evidence type="ECO:0000313" key="18">
    <source>
        <dbReference type="EMBL" id="RXJ67021.1"/>
    </source>
</evidence>
<proteinExistence type="predicted"/>
<dbReference type="EC" id="2.7.13.3" evidence="3"/>
<keyword evidence="13 15" id="KW-0472">Membrane</keyword>
<evidence type="ECO:0000256" key="13">
    <source>
        <dbReference type="ARBA" id="ARBA00023136"/>
    </source>
</evidence>
<evidence type="ECO:0000256" key="3">
    <source>
        <dbReference type="ARBA" id="ARBA00012438"/>
    </source>
</evidence>
<dbReference type="EMBL" id="PDKJ01000011">
    <property type="protein sequence ID" value="RXJ67021.1"/>
    <property type="molecule type" value="Genomic_DNA"/>
</dbReference>
<dbReference type="InterPro" id="IPR004358">
    <property type="entry name" value="Sig_transdc_His_kin-like_C"/>
</dbReference>
<evidence type="ECO:0000256" key="1">
    <source>
        <dbReference type="ARBA" id="ARBA00000085"/>
    </source>
</evidence>
<evidence type="ECO:0000256" key="15">
    <source>
        <dbReference type="SAM" id="Phobius"/>
    </source>
</evidence>
<dbReference type="InterPro" id="IPR036097">
    <property type="entry name" value="HisK_dim/P_sf"/>
</dbReference>
<dbReference type="Pfam" id="PF02518">
    <property type="entry name" value="HATPase_c"/>
    <property type="match status" value="1"/>
</dbReference>
<evidence type="ECO:0000256" key="9">
    <source>
        <dbReference type="ARBA" id="ARBA00022777"/>
    </source>
</evidence>
<dbReference type="InterPro" id="IPR050398">
    <property type="entry name" value="HssS/ArlS-like"/>
</dbReference>
<dbReference type="GO" id="GO:0005524">
    <property type="term" value="F:ATP binding"/>
    <property type="evidence" value="ECO:0007669"/>
    <property type="project" value="UniProtKB-KW"/>
</dbReference>
<dbReference type="InterPro" id="IPR036890">
    <property type="entry name" value="HATPase_C_sf"/>
</dbReference>
<evidence type="ECO:0000256" key="11">
    <source>
        <dbReference type="ARBA" id="ARBA00022989"/>
    </source>
</evidence>
<dbReference type="SUPFAM" id="SSF47384">
    <property type="entry name" value="Homodimeric domain of signal transducing histidine kinase"/>
    <property type="match status" value="1"/>
</dbReference>
<dbReference type="Gene3D" id="3.30.565.10">
    <property type="entry name" value="Histidine kinase-like ATPase, C-terminal domain"/>
    <property type="match status" value="1"/>
</dbReference>
<dbReference type="PRINTS" id="PR00344">
    <property type="entry name" value="BCTRLSENSOR"/>
</dbReference>
<reference evidence="18 19" key="1">
    <citation type="submission" date="2017-10" db="EMBL/GenBank/DDBJ databases">
        <title>Genomics of the genus Arcobacter.</title>
        <authorList>
            <person name="Perez-Cataluna A."/>
            <person name="Figueras M.J."/>
        </authorList>
    </citation>
    <scope>NUCLEOTIDE SEQUENCE [LARGE SCALE GENOMIC DNA]</scope>
    <source>
        <strain evidence="18 19">CECT 8993</strain>
    </source>
</reference>
<comment type="caution">
    <text evidence="18">The sequence shown here is derived from an EMBL/GenBank/DDBJ whole genome shotgun (WGS) entry which is preliminary data.</text>
</comment>
<keyword evidence="5" id="KW-0597">Phosphoprotein</keyword>
<feature type="domain" description="HAMP" evidence="17">
    <location>
        <begin position="103"/>
        <end position="155"/>
    </location>
</feature>
<comment type="catalytic activity">
    <reaction evidence="1">
        <text>ATP + protein L-histidine = ADP + protein N-phospho-L-histidine.</text>
        <dbReference type="EC" id="2.7.13.3"/>
    </reaction>
</comment>
<evidence type="ECO:0000259" key="16">
    <source>
        <dbReference type="PROSITE" id="PS50109"/>
    </source>
</evidence>
<evidence type="ECO:0000256" key="5">
    <source>
        <dbReference type="ARBA" id="ARBA00022553"/>
    </source>
</evidence>
<feature type="coiled-coil region" evidence="14">
    <location>
        <begin position="150"/>
        <end position="199"/>
    </location>
</feature>
<keyword evidence="6" id="KW-0808">Transferase</keyword>
<evidence type="ECO:0000256" key="14">
    <source>
        <dbReference type="SAM" id="Coils"/>
    </source>
</evidence>
<dbReference type="PROSITE" id="PS50109">
    <property type="entry name" value="HIS_KIN"/>
    <property type="match status" value="1"/>
</dbReference>
<keyword evidence="8" id="KW-0547">Nucleotide-binding</keyword>
<evidence type="ECO:0000313" key="19">
    <source>
        <dbReference type="Proteomes" id="UP000290172"/>
    </source>
</evidence>
<dbReference type="Gene3D" id="6.10.340.10">
    <property type="match status" value="1"/>
</dbReference>
<comment type="subcellular location">
    <subcellularLocation>
        <location evidence="2">Cell membrane</location>
        <topology evidence="2">Multi-pass membrane protein</topology>
    </subcellularLocation>
</comment>
<feature type="domain" description="Histidine kinase" evidence="16">
    <location>
        <begin position="215"/>
        <end position="430"/>
    </location>
</feature>
<dbReference type="InterPro" id="IPR003594">
    <property type="entry name" value="HATPase_dom"/>
</dbReference>
<keyword evidence="10" id="KW-0067">ATP-binding</keyword>
<dbReference type="Proteomes" id="UP000290172">
    <property type="component" value="Unassembled WGS sequence"/>
</dbReference>
<evidence type="ECO:0000256" key="4">
    <source>
        <dbReference type="ARBA" id="ARBA00022475"/>
    </source>
</evidence>